<proteinExistence type="predicted"/>
<dbReference type="InterPro" id="IPR036188">
    <property type="entry name" value="FAD/NAD-bd_sf"/>
</dbReference>
<dbReference type="EMBL" id="CP023445">
    <property type="protein sequence ID" value="ATE55291.1"/>
    <property type="molecule type" value="Genomic_DNA"/>
</dbReference>
<dbReference type="Gene3D" id="3.50.50.60">
    <property type="entry name" value="FAD/NAD(P)-binding domain"/>
    <property type="match status" value="1"/>
</dbReference>
<dbReference type="Proteomes" id="UP000218505">
    <property type="component" value="Chromosome"/>
</dbReference>
<dbReference type="InterPro" id="IPR002938">
    <property type="entry name" value="FAD-bd"/>
</dbReference>
<evidence type="ECO:0000313" key="3">
    <source>
        <dbReference type="Proteomes" id="UP000218505"/>
    </source>
</evidence>
<evidence type="ECO:0000259" key="1">
    <source>
        <dbReference type="Pfam" id="PF01494"/>
    </source>
</evidence>
<evidence type="ECO:0000313" key="2">
    <source>
        <dbReference type="EMBL" id="ATE55291.1"/>
    </source>
</evidence>
<dbReference type="Pfam" id="PF01494">
    <property type="entry name" value="FAD_binding_3"/>
    <property type="match status" value="1"/>
</dbReference>
<reference evidence="2" key="1">
    <citation type="submission" date="2017-09" db="EMBL/GenBank/DDBJ databases">
        <title>Complete Genome Sequence of ansamitocin-producing Bacterium Actinosynnema pretiosum X47.</title>
        <authorList>
            <person name="Cao G."/>
            <person name="Zong G."/>
            <person name="Zhong C."/>
            <person name="Fu J."/>
        </authorList>
    </citation>
    <scope>NUCLEOTIDE SEQUENCE [LARGE SCALE GENOMIC DNA]</scope>
    <source>
        <strain evidence="2">X47</strain>
    </source>
</reference>
<dbReference type="Gene3D" id="3.30.9.10">
    <property type="entry name" value="D-Amino Acid Oxidase, subunit A, domain 2"/>
    <property type="match status" value="1"/>
</dbReference>
<accession>A0A290Z8C7</accession>
<keyword evidence="3" id="KW-1185">Reference proteome</keyword>
<feature type="domain" description="FAD-binding" evidence="1">
    <location>
        <begin position="2"/>
        <end position="320"/>
    </location>
</feature>
<dbReference type="PRINTS" id="PR00420">
    <property type="entry name" value="RNGMNOXGNASE"/>
</dbReference>
<name>A0A290Z8C7_9PSEU</name>
<dbReference type="KEGG" id="apre:CNX65_20050"/>
<dbReference type="AlphaFoldDB" id="A0A290Z8C7"/>
<dbReference type="PANTHER" id="PTHR46865">
    <property type="entry name" value="OXIDOREDUCTASE-RELATED"/>
    <property type="match status" value="1"/>
</dbReference>
<dbReference type="RefSeq" id="WP_096495126.1">
    <property type="nucleotide sequence ID" value="NZ_CP023445.1"/>
</dbReference>
<sequence length="396" mass="41531">MTTVLISGAGIAGPALATLLTRAGFRVTVVERAKGLRTGGYPVDVRGPAVEALRRTGVLDAAAEAHVDLRRITFLTDGGEPFAEIDPLTMTGGSEGRDIEVPRGVLTHLLHAGAGDDVDYRFGESITALTDRGEDVRVTFASGREEAFDLVVGADGLHSPVRRLVFGDESDFLRPLGLCFAGFTIPTPDSMVREARMQNAPGRIAAIYAPDGSGRSHGFLTAVAEGPLATARSSTGEIVAAVREAFAGSAGIVPGLLDALDRADDVYADSVCQVRMDTWSRGRVALVGDAAFAPSFPTGQGTSLALVGAYVLAGELATRATHTEAFAAYREVLRDYADLNHGLADNGAARLVPRTEEALAARNAALTSPAEGDPAPEQNHAINSLELPDYDRLARL</sequence>
<gene>
    <name evidence="2" type="ORF">CNX65_20050</name>
</gene>
<organism evidence="2 3">
    <name type="scientific">Actinosynnema pretiosum</name>
    <dbReference type="NCBI Taxonomy" id="42197"/>
    <lineage>
        <taxon>Bacteria</taxon>
        <taxon>Bacillati</taxon>
        <taxon>Actinomycetota</taxon>
        <taxon>Actinomycetes</taxon>
        <taxon>Pseudonocardiales</taxon>
        <taxon>Pseudonocardiaceae</taxon>
        <taxon>Actinosynnema</taxon>
    </lineage>
</organism>
<dbReference type="PANTHER" id="PTHR46865:SF2">
    <property type="entry name" value="MONOOXYGENASE"/>
    <property type="match status" value="1"/>
</dbReference>
<dbReference type="SUPFAM" id="SSF51905">
    <property type="entry name" value="FAD/NAD(P)-binding domain"/>
    <property type="match status" value="1"/>
</dbReference>
<dbReference type="InterPro" id="IPR051704">
    <property type="entry name" value="FAD_aromatic-hydroxylase"/>
</dbReference>
<dbReference type="GO" id="GO:0071949">
    <property type="term" value="F:FAD binding"/>
    <property type="evidence" value="ECO:0007669"/>
    <property type="project" value="InterPro"/>
</dbReference>
<protein>
    <submittedName>
        <fullName evidence="2">FAD-dependent oxidoreductase</fullName>
    </submittedName>
</protein>